<feature type="compositionally biased region" description="Basic and acidic residues" evidence="1">
    <location>
        <begin position="132"/>
        <end position="142"/>
    </location>
</feature>
<evidence type="ECO:0000313" key="2">
    <source>
        <dbReference type="EMBL" id="MDP9841813.1"/>
    </source>
</evidence>
<gene>
    <name evidence="2" type="ORF">J2853_001024</name>
</gene>
<feature type="compositionally biased region" description="Basic residues" evidence="1">
    <location>
        <begin position="119"/>
        <end position="131"/>
    </location>
</feature>
<sequence length="276" mass="31370">MLLTMYGGWNHVCRQVTPPIPESVEASLEVIDSMPSRVSRSHLDPSRTNLRANITHSGPQGKPFVLRITGMRSAESLGVREFPSVPPHLRVSATAVTTLLVPAFPLPPMTSGRAITRGNSRRRRPDARHRPRDAPVRHPKRTAEERWTLVAQSGESRFFHGRDPGNPLEVTKVQSPLGVIRKARHRRDLDPVSPDAKNPPRERPFLVRQEREAFINDAKTPEFDLEKLTRWPGCSTRRVYHARRRKEGLEFYTRGRDERAVDGRFTAAHSDAKIKE</sequence>
<proteinExistence type="predicted"/>
<keyword evidence="3" id="KW-1185">Reference proteome</keyword>
<protein>
    <submittedName>
        <fullName evidence="2">Uncharacterized protein</fullName>
    </submittedName>
</protein>
<reference evidence="2 3" key="1">
    <citation type="submission" date="2023-07" db="EMBL/GenBank/DDBJ databases">
        <title>Sequencing the genomes of 1000 actinobacteria strains.</title>
        <authorList>
            <person name="Klenk H.-P."/>
        </authorList>
    </citation>
    <scope>NUCLEOTIDE SEQUENCE [LARGE SCALE GENOMIC DNA]</scope>
    <source>
        <strain evidence="2 3">DSM 46740</strain>
    </source>
</reference>
<evidence type="ECO:0000313" key="3">
    <source>
        <dbReference type="Proteomes" id="UP001225356"/>
    </source>
</evidence>
<accession>A0ABT9Q535</accession>
<organism evidence="2 3">
    <name type="scientific">Streptosporangium lutulentum</name>
    <dbReference type="NCBI Taxonomy" id="1461250"/>
    <lineage>
        <taxon>Bacteria</taxon>
        <taxon>Bacillati</taxon>
        <taxon>Actinomycetota</taxon>
        <taxon>Actinomycetes</taxon>
        <taxon>Streptosporangiales</taxon>
        <taxon>Streptosporangiaceae</taxon>
        <taxon>Streptosporangium</taxon>
    </lineage>
</organism>
<dbReference type="EMBL" id="JAUSQU010000001">
    <property type="protein sequence ID" value="MDP9841813.1"/>
    <property type="molecule type" value="Genomic_DNA"/>
</dbReference>
<name>A0ABT9Q535_9ACTN</name>
<dbReference type="Proteomes" id="UP001225356">
    <property type="component" value="Unassembled WGS sequence"/>
</dbReference>
<evidence type="ECO:0000256" key="1">
    <source>
        <dbReference type="SAM" id="MobiDB-lite"/>
    </source>
</evidence>
<comment type="caution">
    <text evidence="2">The sequence shown here is derived from an EMBL/GenBank/DDBJ whole genome shotgun (WGS) entry which is preliminary data.</text>
</comment>
<feature type="region of interest" description="Disordered" evidence="1">
    <location>
        <begin position="107"/>
        <end position="142"/>
    </location>
</feature>